<accession>A0A841DQ03</accession>
<name>A0A841DQ03_9ACTN</name>
<comment type="caution">
    <text evidence="1">The sequence shown here is derived from an EMBL/GenBank/DDBJ whole genome shotgun (WGS) entry which is preliminary data.</text>
</comment>
<organism evidence="1 2">
    <name type="scientific">Kribbella solani</name>
    <dbReference type="NCBI Taxonomy" id="236067"/>
    <lineage>
        <taxon>Bacteria</taxon>
        <taxon>Bacillati</taxon>
        <taxon>Actinomycetota</taxon>
        <taxon>Actinomycetes</taxon>
        <taxon>Propionibacteriales</taxon>
        <taxon>Kribbellaceae</taxon>
        <taxon>Kribbella</taxon>
    </lineage>
</organism>
<protein>
    <submittedName>
        <fullName evidence="1">Uncharacterized protein</fullName>
    </submittedName>
</protein>
<evidence type="ECO:0000313" key="2">
    <source>
        <dbReference type="Proteomes" id="UP000558997"/>
    </source>
</evidence>
<keyword evidence="2" id="KW-1185">Reference proteome</keyword>
<dbReference type="EMBL" id="JACHNF010000001">
    <property type="protein sequence ID" value="MBB5981214.1"/>
    <property type="molecule type" value="Genomic_DNA"/>
</dbReference>
<evidence type="ECO:0000313" key="1">
    <source>
        <dbReference type="EMBL" id="MBB5981214.1"/>
    </source>
</evidence>
<dbReference type="AlphaFoldDB" id="A0A841DQ03"/>
<reference evidence="1 2" key="1">
    <citation type="submission" date="2020-08" db="EMBL/GenBank/DDBJ databases">
        <title>Sequencing the genomes of 1000 actinobacteria strains.</title>
        <authorList>
            <person name="Klenk H.-P."/>
        </authorList>
    </citation>
    <scope>NUCLEOTIDE SEQUENCE [LARGE SCALE GENOMIC DNA]</scope>
    <source>
        <strain evidence="1 2">DSM 17294</strain>
    </source>
</reference>
<gene>
    <name evidence="1" type="ORF">HDA44_004555</name>
</gene>
<sequence>MSARASYDRGMTGLIRLNESIREILGPWMQPIT</sequence>
<proteinExistence type="predicted"/>
<dbReference type="Proteomes" id="UP000558997">
    <property type="component" value="Unassembled WGS sequence"/>
</dbReference>